<proteinExistence type="predicted"/>
<keyword evidence="2" id="KW-1185">Reference proteome</keyword>
<dbReference type="Proteomes" id="UP000247892">
    <property type="component" value="Unassembled WGS sequence"/>
</dbReference>
<evidence type="ECO:0000313" key="1">
    <source>
        <dbReference type="EMBL" id="PXY38419.1"/>
    </source>
</evidence>
<organism evidence="1 2">
    <name type="scientific">Prauserella flavalba</name>
    <dbReference type="NCBI Taxonomy" id="1477506"/>
    <lineage>
        <taxon>Bacteria</taxon>
        <taxon>Bacillati</taxon>
        <taxon>Actinomycetota</taxon>
        <taxon>Actinomycetes</taxon>
        <taxon>Pseudonocardiales</taxon>
        <taxon>Pseudonocardiaceae</taxon>
        <taxon>Prauserella</taxon>
    </lineage>
</organism>
<dbReference type="EMBL" id="MASU01000001">
    <property type="protein sequence ID" value="PXY38419.1"/>
    <property type="molecule type" value="Genomic_DNA"/>
</dbReference>
<reference evidence="1 2" key="1">
    <citation type="submission" date="2016-07" db="EMBL/GenBank/DDBJ databases">
        <title>Draft genome sequence of Prauserella sp. YIM 121212, isolated from alkaline soil.</title>
        <authorList>
            <person name="Ruckert C."/>
            <person name="Albersmeier A."/>
            <person name="Jiang C.-L."/>
            <person name="Jiang Y."/>
            <person name="Kalinowski J."/>
            <person name="Schneider O."/>
            <person name="Winkler A."/>
            <person name="Zotchev S.B."/>
        </authorList>
    </citation>
    <scope>NUCLEOTIDE SEQUENCE [LARGE SCALE GENOMIC DNA]</scope>
    <source>
        <strain evidence="1 2">YIM 121212</strain>
    </source>
</reference>
<dbReference type="AlphaFoldDB" id="A0A318M142"/>
<dbReference type="SUPFAM" id="SSF52799">
    <property type="entry name" value="(Phosphotyrosine protein) phosphatases II"/>
    <property type="match status" value="1"/>
</dbReference>
<evidence type="ECO:0000313" key="2">
    <source>
        <dbReference type="Proteomes" id="UP000247892"/>
    </source>
</evidence>
<comment type="caution">
    <text evidence="1">The sequence shown here is derived from an EMBL/GenBank/DDBJ whole genome shotgun (WGS) entry which is preliminary data.</text>
</comment>
<dbReference type="InterPro" id="IPR029021">
    <property type="entry name" value="Prot-tyrosine_phosphatase-like"/>
</dbReference>
<dbReference type="OrthoDB" id="2629679at2"/>
<dbReference type="Gene3D" id="3.90.190.10">
    <property type="entry name" value="Protein tyrosine phosphatase superfamily"/>
    <property type="match status" value="1"/>
</dbReference>
<sequence>MASAALTGATRLPDGVWVRGRGLGKPWPEGPPPEFGLYLGATILRRRHGAALVWEHEWVWWVDGWLPSDWPGAAASIVALHERARSGAAVEVACHGGVGRTGTAIACMATLGGLTPREAFAWTRRNYHRWAVEAPWQRAWITWFARNAELSRPGPSAAGPEL</sequence>
<name>A0A318M142_9PSEU</name>
<accession>A0A318M142</accession>
<protein>
    <submittedName>
        <fullName evidence="1">Protein tyrosine phosphatase</fullName>
    </submittedName>
</protein>
<gene>
    <name evidence="1" type="ORF">BA062_01305</name>
</gene>
<dbReference type="RefSeq" id="WP_110334152.1">
    <property type="nucleotide sequence ID" value="NZ_MASU01000001.1"/>
</dbReference>